<feature type="signal peptide" evidence="1">
    <location>
        <begin position="1"/>
        <end position="32"/>
    </location>
</feature>
<keyword evidence="1" id="KW-0732">Signal</keyword>
<feature type="chain" id="PRO_5020645746" description="Secreted protein" evidence="1">
    <location>
        <begin position="33"/>
        <end position="121"/>
    </location>
</feature>
<dbReference type="Proteomes" id="UP000293342">
    <property type="component" value="Unassembled WGS sequence"/>
</dbReference>
<evidence type="ECO:0000313" key="3">
    <source>
        <dbReference type="Proteomes" id="UP000293342"/>
    </source>
</evidence>
<evidence type="ECO:0000256" key="1">
    <source>
        <dbReference type="SAM" id="SignalP"/>
    </source>
</evidence>
<organism evidence="2 3">
    <name type="scientific">Kribbella capetownensis</name>
    <dbReference type="NCBI Taxonomy" id="1572659"/>
    <lineage>
        <taxon>Bacteria</taxon>
        <taxon>Bacillati</taxon>
        <taxon>Actinomycetota</taxon>
        <taxon>Actinomycetes</taxon>
        <taxon>Propionibacteriales</taxon>
        <taxon>Kribbellaceae</taxon>
        <taxon>Kribbella</taxon>
    </lineage>
</organism>
<sequence length="121" mass="13041">MNTGNIRRLTIGATALLAVPALLTATAPMASAHYNYAYQGKDFISVSETHTSGSVCDREVDGNAVYAIWTQGPNRKPVVEWDGGDRGCDTAQFPVGAIYMMLCENTNHGTGPDTCTDWIRV</sequence>
<dbReference type="RefSeq" id="WP_131518498.1">
    <property type="nucleotide sequence ID" value="NZ_SJKD01000011.1"/>
</dbReference>
<accession>A0A4R0JEL7</accession>
<dbReference type="EMBL" id="SJKD01000011">
    <property type="protein sequence ID" value="TCC44014.1"/>
    <property type="molecule type" value="Genomic_DNA"/>
</dbReference>
<comment type="caution">
    <text evidence="2">The sequence shown here is derived from an EMBL/GenBank/DDBJ whole genome shotgun (WGS) entry which is preliminary data.</text>
</comment>
<dbReference type="AlphaFoldDB" id="A0A4R0JEL7"/>
<protein>
    <recommendedName>
        <fullName evidence="4">Secreted protein</fullName>
    </recommendedName>
</protein>
<evidence type="ECO:0008006" key="4">
    <source>
        <dbReference type="Google" id="ProtNLM"/>
    </source>
</evidence>
<name>A0A4R0JEL7_9ACTN</name>
<gene>
    <name evidence="2" type="ORF">E0H75_37710</name>
</gene>
<keyword evidence="3" id="KW-1185">Reference proteome</keyword>
<evidence type="ECO:0000313" key="2">
    <source>
        <dbReference type="EMBL" id="TCC44014.1"/>
    </source>
</evidence>
<proteinExistence type="predicted"/>
<dbReference type="OrthoDB" id="3826531at2"/>
<reference evidence="2 3" key="1">
    <citation type="submission" date="2019-02" db="EMBL/GenBank/DDBJ databases">
        <title>Kribbella capetownensis sp. nov. and Kribbella speibonae sp. nov., isolated from soil.</title>
        <authorList>
            <person name="Curtis S.M."/>
            <person name="Norton I."/>
            <person name="Everest G.J."/>
            <person name="Meyers P.R."/>
        </authorList>
    </citation>
    <scope>NUCLEOTIDE SEQUENCE [LARGE SCALE GENOMIC DNA]</scope>
    <source>
        <strain evidence="2 3">YM53</strain>
    </source>
</reference>